<feature type="compositionally biased region" description="Low complexity" evidence="1">
    <location>
        <begin position="369"/>
        <end position="382"/>
    </location>
</feature>
<proteinExistence type="predicted"/>
<dbReference type="AlphaFoldDB" id="A0A2U3DPA9"/>
<sequence length="495" mass="53052">MAMIAQCHLTSTLRPEMQPRKYLTSGTNPDSTEMMASRSGHGADEPDMSLREDRPSFPDGGIISDPSRVAMASRAPIPHPPARDASLDVFVQWGLAPWRCHQQHTYLTRLTITVPLTTSVTKLKEQNIQEFLNQRKLWRLLLAGVGKTVVGTALMSRNYVRPAPIHLAGGRLTVAQSTTHQTGLMTDAHIYGFSETSLLSHVWQMNSTPDGHQHQVSQLEALRRTSHKLKSSMIIRNEDEAMVLVVRLIPDELKITIFLISFAVILGFIIATITSDVANVIRRRAVEVCPSVQNPVTDLDQGTSYIDFPRVHVGHRVSGQPGTLSAVAGWVPVKLPRVAMAPPQSLLVQPEAAAAVTTQSSGAVGRPGIGQTIGSSSSGSGQEAAKGPGLKDIDAIQQVCPGLTEFDESSNLRNPIVLAADGAAFPYVESTSSVSTSTRISEGGCCTSIAAGVGVVAADVVSSIYLPGGERDDDDALMREREGEVTRGTGSQSTE</sequence>
<evidence type="ECO:0000313" key="3">
    <source>
        <dbReference type="EMBL" id="PWI64079.1"/>
    </source>
</evidence>
<feature type="region of interest" description="Disordered" evidence="1">
    <location>
        <begin position="359"/>
        <end position="388"/>
    </location>
</feature>
<feature type="transmembrane region" description="Helical" evidence="2">
    <location>
        <begin position="255"/>
        <end position="274"/>
    </location>
</feature>
<evidence type="ECO:0000256" key="1">
    <source>
        <dbReference type="SAM" id="MobiDB-lite"/>
    </source>
</evidence>
<name>A0A2U3DPA9_PURLI</name>
<feature type="region of interest" description="Disordered" evidence="1">
    <location>
        <begin position="15"/>
        <end position="65"/>
    </location>
</feature>
<dbReference type="Proteomes" id="UP000245956">
    <property type="component" value="Unassembled WGS sequence"/>
</dbReference>
<dbReference type="EMBL" id="LCWV01000101">
    <property type="protein sequence ID" value="PWI64079.1"/>
    <property type="molecule type" value="Genomic_DNA"/>
</dbReference>
<comment type="caution">
    <text evidence="3">The sequence shown here is derived from an EMBL/GenBank/DDBJ whole genome shotgun (WGS) entry which is preliminary data.</text>
</comment>
<evidence type="ECO:0000256" key="2">
    <source>
        <dbReference type="SAM" id="Phobius"/>
    </source>
</evidence>
<evidence type="ECO:0000313" key="4">
    <source>
        <dbReference type="Proteomes" id="UP000245956"/>
    </source>
</evidence>
<feature type="region of interest" description="Disordered" evidence="1">
    <location>
        <begin position="468"/>
        <end position="495"/>
    </location>
</feature>
<accession>A0A2U3DPA9</accession>
<evidence type="ECO:0008006" key="5">
    <source>
        <dbReference type="Google" id="ProtNLM"/>
    </source>
</evidence>
<keyword evidence="2" id="KW-0472">Membrane</keyword>
<reference evidence="3 4" key="1">
    <citation type="journal article" date="2016" name="Front. Microbiol.">
        <title>Genome and transcriptome sequences reveal the specific parasitism of the nematophagous Purpureocillium lilacinum 36-1.</title>
        <authorList>
            <person name="Xie J."/>
            <person name="Li S."/>
            <person name="Mo C."/>
            <person name="Xiao X."/>
            <person name="Peng D."/>
            <person name="Wang G."/>
            <person name="Xiao Y."/>
        </authorList>
    </citation>
    <scope>NUCLEOTIDE SEQUENCE [LARGE SCALE GENOMIC DNA]</scope>
    <source>
        <strain evidence="3 4">36-1</strain>
    </source>
</reference>
<keyword evidence="2" id="KW-1133">Transmembrane helix</keyword>
<protein>
    <recommendedName>
        <fullName evidence="5">Transmembrane protein</fullName>
    </recommendedName>
</protein>
<organism evidence="3 4">
    <name type="scientific">Purpureocillium lilacinum</name>
    <name type="common">Paecilomyces lilacinus</name>
    <dbReference type="NCBI Taxonomy" id="33203"/>
    <lineage>
        <taxon>Eukaryota</taxon>
        <taxon>Fungi</taxon>
        <taxon>Dikarya</taxon>
        <taxon>Ascomycota</taxon>
        <taxon>Pezizomycotina</taxon>
        <taxon>Sordariomycetes</taxon>
        <taxon>Hypocreomycetidae</taxon>
        <taxon>Hypocreales</taxon>
        <taxon>Ophiocordycipitaceae</taxon>
        <taxon>Purpureocillium</taxon>
    </lineage>
</organism>
<gene>
    <name evidence="3" type="ORF">PCL_00011</name>
</gene>
<feature type="compositionally biased region" description="Basic and acidic residues" evidence="1">
    <location>
        <begin position="476"/>
        <end position="485"/>
    </location>
</feature>
<feature type="compositionally biased region" description="Basic and acidic residues" evidence="1">
    <location>
        <begin position="41"/>
        <end position="56"/>
    </location>
</feature>
<keyword evidence="2" id="KW-0812">Transmembrane</keyword>